<evidence type="ECO:0000313" key="3">
    <source>
        <dbReference type="Proteomes" id="UP001211907"/>
    </source>
</evidence>
<keyword evidence="3" id="KW-1185">Reference proteome</keyword>
<dbReference type="GO" id="GO:0008234">
    <property type="term" value="F:cysteine-type peptidase activity"/>
    <property type="evidence" value="ECO:0007669"/>
    <property type="project" value="UniProtKB-KW"/>
</dbReference>
<dbReference type="GO" id="GO:0019784">
    <property type="term" value="F:deNEDDylase activity"/>
    <property type="evidence" value="ECO:0007669"/>
    <property type="project" value="InterPro"/>
</dbReference>
<sequence length="146" mass="15334">MSEDVVVRTVGDASVRASDARLLDDGAWLNDALIHFAYEELRLGLHGGGGGGGATDGGVFLAAPALVHLLVNAPDAAFARAVASPLGLPAKHSVFLPVNDCLSLDAPGGSHWSLLVYSHTSNAFFYYGTPPCLFQYHPSFNISQIL</sequence>
<dbReference type="Gene3D" id="3.40.395.10">
    <property type="entry name" value="Adenoviral Proteinase, Chain A"/>
    <property type="match status" value="1"/>
</dbReference>
<dbReference type="GO" id="GO:0000338">
    <property type="term" value="P:protein deneddylation"/>
    <property type="evidence" value="ECO:0007669"/>
    <property type="project" value="TreeGrafter"/>
</dbReference>
<gene>
    <name evidence="2" type="primary">SENP8</name>
    <name evidence="2" type="ORF">HK100_005910</name>
</gene>
<name>A0AAD5STM4_9FUNG</name>
<dbReference type="AlphaFoldDB" id="A0AAD5STM4"/>
<comment type="caution">
    <text evidence="2">The sequence shown here is derived from an EMBL/GenBank/DDBJ whole genome shotgun (WGS) entry which is preliminary data.</text>
</comment>
<keyword evidence="1" id="KW-0645">Protease</keyword>
<dbReference type="PANTHER" id="PTHR46468:SF1">
    <property type="entry name" value="SENTRIN-SPECIFIC PROTEASE 8"/>
    <property type="match status" value="1"/>
</dbReference>
<accession>A0AAD5STM4</accession>
<dbReference type="InterPro" id="IPR044613">
    <property type="entry name" value="Nep1/2-like"/>
</dbReference>
<dbReference type="PANTHER" id="PTHR46468">
    <property type="entry name" value="SENTRIN-SPECIFIC PROTEASE 8"/>
    <property type="match status" value="1"/>
</dbReference>
<organism evidence="2 3">
    <name type="scientific">Physocladia obscura</name>
    <dbReference type="NCBI Taxonomy" id="109957"/>
    <lineage>
        <taxon>Eukaryota</taxon>
        <taxon>Fungi</taxon>
        <taxon>Fungi incertae sedis</taxon>
        <taxon>Chytridiomycota</taxon>
        <taxon>Chytridiomycota incertae sedis</taxon>
        <taxon>Chytridiomycetes</taxon>
        <taxon>Chytridiales</taxon>
        <taxon>Chytriomycetaceae</taxon>
        <taxon>Physocladia</taxon>
    </lineage>
</organism>
<dbReference type="InterPro" id="IPR038765">
    <property type="entry name" value="Papain-like_cys_pep_sf"/>
</dbReference>
<evidence type="ECO:0000256" key="1">
    <source>
        <dbReference type="ARBA" id="ARBA00022807"/>
    </source>
</evidence>
<dbReference type="Proteomes" id="UP001211907">
    <property type="component" value="Unassembled WGS sequence"/>
</dbReference>
<evidence type="ECO:0000313" key="2">
    <source>
        <dbReference type="EMBL" id="KAJ3095129.1"/>
    </source>
</evidence>
<proteinExistence type="predicted"/>
<protein>
    <submittedName>
        <fullName evidence="2">SUMO1 sentrin specific peptidase 8</fullName>
    </submittedName>
</protein>
<dbReference type="EMBL" id="JADGJH010002747">
    <property type="protein sequence ID" value="KAJ3095129.1"/>
    <property type="molecule type" value="Genomic_DNA"/>
</dbReference>
<dbReference type="SUPFAM" id="SSF54001">
    <property type="entry name" value="Cysteine proteinases"/>
    <property type="match status" value="1"/>
</dbReference>
<keyword evidence="1" id="KW-0788">Thiol protease</keyword>
<reference evidence="2" key="1">
    <citation type="submission" date="2020-05" db="EMBL/GenBank/DDBJ databases">
        <title>Phylogenomic resolution of chytrid fungi.</title>
        <authorList>
            <person name="Stajich J.E."/>
            <person name="Amses K."/>
            <person name="Simmons R."/>
            <person name="Seto K."/>
            <person name="Myers J."/>
            <person name="Bonds A."/>
            <person name="Quandt C.A."/>
            <person name="Barry K."/>
            <person name="Liu P."/>
            <person name="Grigoriev I."/>
            <person name="Longcore J.E."/>
            <person name="James T.Y."/>
        </authorList>
    </citation>
    <scope>NUCLEOTIDE SEQUENCE</scope>
    <source>
        <strain evidence="2">JEL0513</strain>
    </source>
</reference>
<keyword evidence="1" id="KW-0378">Hydrolase</keyword>